<feature type="transmembrane region" description="Helical" evidence="6">
    <location>
        <begin position="101"/>
        <end position="121"/>
    </location>
</feature>
<dbReference type="PANTHER" id="PTHR30474">
    <property type="entry name" value="CELL CYCLE PROTEIN"/>
    <property type="match status" value="1"/>
</dbReference>
<evidence type="ECO:0000256" key="6">
    <source>
        <dbReference type="SAM" id="Phobius"/>
    </source>
</evidence>
<dbReference type="EMBL" id="LCAK01000003">
    <property type="protein sequence ID" value="KKR88967.1"/>
    <property type="molecule type" value="Genomic_DNA"/>
</dbReference>
<keyword evidence="5 6" id="KW-0472">Membrane</keyword>
<evidence type="ECO:0000256" key="1">
    <source>
        <dbReference type="ARBA" id="ARBA00004141"/>
    </source>
</evidence>
<keyword evidence="2 6" id="KW-0812">Transmembrane</keyword>
<feature type="transmembrane region" description="Helical" evidence="6">
    <location>
        <begin position="133"/>
        <end position="150"/>
    </location>
</feature>
<dbReference type="Proteomes" id="UP000033918">
    <property type="component" value="Unassembled WGS sequence"/>
</dbReference>
<gene>
    <name evidence="7" type="ORF">UU38_C0003G0219</name>
</gene>
<dbReference type="Pfam" id="PF01098">
    <property type="entry name" value="FTSW_RODA_SPOVE"/>
    <property type="match status" value="1"/>
</dbReference>
<organism evidence="7 8">
    <name type="scientific">Candidatus Wolfebacteria bacterium GW2011_GWB1_41_12</name>
    <dbReference type="NCBI Taxonomy" id="1619006"/>
    <lineage>
        <taxon>Bacteria</taxon>
        <taxon>Candidatus Wolfeibacteriota</taxon>
    </lineage>
</organism>
<dbReference type="GO" id="GO:0051301">
    <property type="term" value="P:cell division"/>
    <property type="evidence" value="ECO:0007669"/>
    <property type="project" value="InterPro"/>
</dbReference>
<dbReference type="InterPro" id="IPR001182">
    <property type="entry name" value="FtsW/RodA"/>
</dbReference>
<proteinExistence type="predicted"/>
<name>A0A0G0XMP7_9BACT</name>
<dbReference type="PATRIC" id="fig|1619006.3.peg.516"/>
<dbReference type="GO" id="GO:0008360">
    <property type="term" value="P:regulation of cell shape"/>
    <property type="evidence" value="ECO:0007669"/>
    <property type="project" value="UniProtKB-KW"/>
</dbReference>
<evidence type="ECO:0000313" key="8">
    <source>
        <dbReference type="Proteomes" id="UP000033918"/>
    </source>
</evidence>
<dbReference type="PANTHER" id="PTHR30474:SF1">
    <property type="entry name" value="PEPTIDOGLYCAN GLYCOSYLTRANSFERASE MRDB"/>
    <property type="match status" value="1"/>
</dbReference>
<evidence type="ECO:0000256" key="2">
    <source>
        <dbReference type="ARBA" id="ARBA00022692"/>
    </source>
</evidence>
<comment type="subcellular location">
    <subcellularLocation>
        <location evidence="1">Membrane</location>
        <topology evidence="1">Multi-pass membrane protein</topology>
    </subcellularLocation>
</comment>
<dbReference type="PROSITE" id="PS00428">
    <property type="entry name" value="FTSW_RODA_SPOVE"/>
    <property type="match status" value="1"/>
</dbReference>
<feature type="transmembrane region" description="Helical" evidence="6">
    <location>
        <begin position="67"/>
        <end position="86"/>
    </location>
</feature>
<dbReference type="AlphaFoldDB" id="A0A0G0XMP7"/>
<evidence type="ECO:0000256" key="5">
    <source>
        <dbReference type="ARBA" id="ARBA00023136"/>
    </source>
</evidence>
<sequence>MNFQFLKNLDWKLNFAVLFLTTTGLLSLASAKPELFWKQLLFFGIGLICVFLTVQFDWRPFINYKTVILGIYLFIIFLLFITYFFAPTVRGVKGWLPIGPFQFQASEFAKIVLIVLFANFFKKRHISIARVSNLLISFVYFAAPAFLVLIQPDLGSVLILFSIWFGFLLVSGIKWRHLAIALIIFSLAGISMWFYGLHDYQKNRILGVFLPERDPLGANYNVIQAKIAIGSGGFFGKGFGQGTQTQLGFLPEAGTDFIFAAIVEEFGFLVGLLIIFAFLVLAFRIIDIGLAADNNFSRFICLGAVIFWGVQFMLNIGSNLGLTPVIGVTFPFLSYGGSSLLTNLILIGMIQSIVARK</sequence>
<comment type="caution">
    <text evidence="7">The sequence shown here is derived from an EMBL/GenBank/DDBJ whole genome shotgun (WGS) entry which is preliminary data.</text>
</comment>
<dbReference type="GO" id="GO:0005886">
    <property type="term" value="C:plasma membrane"/>
    <property type="evidence" value="ECO:0007669"/>
    <property type="project" value="TreeGrafter"/>
</dbReference>
<feature type="transmembrane region" description="Helical" evidence="6">
    <location>
        <begin position="295"/>
        <end position="314"/>
    </location>
</feature>
<evidence type="ECO:0000256" key="3">
    <source>
        <dbReference type="ARBA" id="ARBA00022960"/>
    </source>
</evidence>
<protein>
    <submittedName>
        <fullName evidence="7">Cell elongation-specific peptidoglycan biosynthesis regulator RodA</fullName>
    </submittedName>
</protein>
<accession>A0A0G0XMP7</accession>
<feature type="transmembrane region" description="Helical" evidence="6">
    <location>
        <begin position="41"/>
        <end position="58"/>
    </location>
</feature>
<dbReference type="InterPro" id="IPR018365">
    <property type="entry name" value="Cell_cycle_FtsW-rel_CS"/>
</dbReference>
<feature type="transmembrane region" description="Helical" evidence="6">
    <location>
        <begin position="334"/>
        <end position="355"/>
    </location>
</feature>
<feature type="transmembrane region" description="Helical" evidence="6">
    <location>
        <begin position="156"/>
        <end position="173"/>
    </location>
</feature>
<evidence type="ECO:0000313" key="7">
    <source>
        <dbReference type="EMBL" id="KKR88967.1"/>
    </source>
</evidence>
<dbReference type="GO" id="GO:0015648">
    <property type="term" value="F:lipid-linked peptidoglycan transporter activity"/>
    <property type="evidence" value="ECO:0007669"/>
    <property type="project" value="TreeGrafter"/>
</dbReference>
<dbReference type="GO" id="GO:0032153">
    <property type="term" value="C:cell division site"/>
    <property type="evidence" value="ECO:0007669"/>
    <property type="project" value="TreeGrafter"/>
</dbReference>
<keyword evidence="3" id="KW-0133">Cell shape</keyword>
<feature type="transmembrane region" description="Helical" evidence="6">
    <location>
        <begin position="178"/>
        <end position="196"/>
    </location>
</feature>
<keyword evidence="4 6" id="KW-1133">Transmembrane helix</keyword>
<reference evidence="7 8" key="1">
    <citation type="journal article" date="2015" name="Nature">
        <title>rRNA introns, odd ribosomes, and small enigmatic genomes across a large radiation of phyla.</title>
        <authorList>
            <person name="Brown C.T."/>
            <person name="Hug L.A."/>
            <person name="Thomas B.C."/>
            <person name="Sharon I."/>
            <person name="Castelle C.J."/>
            <person name="Singh A."/>
            <person name="Wilkins M.J."/>
            <person name="Williams K.H."/>
            <person name="Banfield J.F."/>
        </authorList>
    </citation>
    <scope>NUCLEOTIDE SEQUENCE [LARGE SCALE GENOMIC DNA]</scope>
</reference>
<evidence type="ECO:0000256" key="4">
    <source>
        <dbReference type="ARBA" id="ARBA00022989"/>
    </source>
</evidence>
<feature type="transmembrane region" description="Helical" evidence="6">
    <location>
        <begin position="257"/>
        <end position="283"/>
    </location>
</feature>